<evidence type="ECO:0000313" key="2">
    <source>
        <dbReference type="Proteomes" id="UP001139488"/>
    </source>
</evidence>
<reference evidence="1" key="1">
    <citation type="submission" date="2021-11" db="EMBL/GenBank/DDBJ databases">
        <title>Vibrio ZSDE26 sp. nov. and Vibrio ZSDZ34 sp. nov., isolated from coastal seawater in Qingdao.</title>
        <authorList>
            <person name="Zhang P."/>
        </authorList>
    </citation>
    <scope>NUCLEOTIDE SEQUENCE</scope>
    <source>
        <strain evidence="1">ZSDZ34</strain>
    </source>
</reference>
<name>A0A9X1W9N0_9VIBR</name>
<dbReference type="AlphaFoldDB" id="A0A9X1W9N0"/>
<dbReference type="Gene3D" id="3.40.30.10">
    <property type="entry name" value="Glutaredoxin"/>
    <property type="match status" value="1"/>
</dbReference>
<comment type="caution">
    <text evidence="1">The sequence shown here is derived from an EMBL/GenBank/DDBJ whole genome shotgun (WGS) entry which is preliminary data.</text>
</comment>
<accession>A0A9X1W9N0</accession>
<dbReference type="EMBL" id="JAJNNZ010000003">
    <property type="protein sequence ID" value="MCJ2376204.1"/>
    <property type="molecule type" value="Genomic_DNA"/>
</dbReference>
<proteinExistence type="predicted"/>
<dbReference type="Pfam" id="PF13743">
    <property type="entry name" value="Thioredoxin_5"/>
    <property type="match status" value="1"/>
</dbReference>
<gene>
    <name evidence="1" type="ORF">LNL84_05085</name>
</gene>
<dbReference type="SUPFAM" id="SSF52833">
    <property type="entry name" value="Thioredoxin-like"/>
    <property type="match status" value="1"/>
</dbReference>
<protein>
    <submittedName>
        <fullName evidence="1">DsbA family protein</fullName>
    </submittedName>
</protein>
<keyword evidence="2" id="KW-1185">Reference proteome</keyword>
<sequence>MLTIDYVSDVLCVWAWASEERNKELQLQFHEQLSLQPKFINLFGDTEARIGKGWQEKGGFDGFAKHTQEVVAKFPELTLNDKVWSDVRPTSSMPAHLYLKAAELSGSDTETILKLARSLRHAFFADGLDISKFEVIEMVFATVGVSVDTINEQLKNGSAYAALWNDQLFREEQHIKGSPSYVIDGGRQILFGNVSYRVIEANINELVSPSPKEGASWC</sequence>
<evidence type="ECO:0000313" key="1">
    <source>
        <dbReference type="EMBL" id="MCJ2376204.1"/>
    </source>
</evidence>
<dbReference type="Proteomes" id="UP001139488">
    <property type="component" value="Unassembled WGS sequence"/>
</dbReference>
<organism evidence="1 2">
    <name type="scientific">Vibrio gelatinilyticus</name>
    <dbReference type="NCBI Taxonomy" id="2893468"/>
    <lineage>
        <taxon>Bacteria</taxon>
        <taxon>Pseudomonadati</taxon>
        <taxon>Pseudomonadota</taxon>
        <taxon>Gammaproteobacteria</taxon>
        <taxon>Vibrionales</taxon>
        <taxon>Vibrionaceae</taxon>
        <taxon>Vibrio</taxon>
    </lineage>
</organism>
<dbReference type="InterPro" id="IPR036249">
    <property type="entry name" value="Thioredoxin-like_sf"/>
</dbReference>
<dbReference type="RefSeq" id="WP_244355647.1">
    <property type="nucleotide sequence ID" value="NZ_JAJNNZ010000003.1"/>
</dbReference>